<keyword evidence="3" id="KW-1185">Reference proteome</keyword>
<name>A0A0K1PR69_9BACT</name>
<dbReference type="AlphaFoldDB" id="A0A0K1PR69"/>
<proteinExistence type="predicted"/>
<gene>
    <name evidence="2" type="ORF">AKJ09_02681</name>
</gene>
<sequence>MRRGSFGIVIFAGFTWLAAIACGESRSPIGEECLRSDDCLSGVCSDRVCVSAPPLTLGGGSPPADEQPDIPTGGAQSSNDGGDAQSPRDAGSGG</sequence>
<organism evidence="2 3">
    <name type="scientific">Labilithrix luteola</name>
    <dbReference type="NCBI Taxonomy" id="1391654"/>
    <lineage>
        <taxon>Bacteria</taxon>
        <taxon>Pseudomonadati</taxon>
        <taxon>Myxococcota</taxon>
        <taxon>Polyangia</taxon>
        <taxon>Polyangiales</taxon>
        <taxon>Labilitrichaceae</taxon>
        <taxon>Labilithrix</taxon>
    </lineage>
</organism>
<evidence type="ECO:0000256" key="1">
    <source>
        <dbReference type="SAM" id="MobiDB-lite"/>
    </source>
</evidence>
<dbReference type="RefSeq" id="WP_146647371.1">
    <property type="nucleotide sequence ID" value="NZ_CP012333.1"/>
</dbReference>
<dbReference type="STRING" id="1391654.AKJ09_02681"/>
<dbReference type="PROSITE" id="PS51257">
    <property type="entry name" value="PROKAR_LIPOPROTEIN"/>
    <property type="match status" value="1"/>
</dbReference>
<dbReference type="EMBL" id="CP012333">
    <property type="protein sequence ID" value="AKU96017.1"/>
    <property type="molecule type" value="Genomic_DNA"/>
</dbReference>
<protein>
    <recommendedName>
        <fullName evidence="4">Lipoprotein</fullName>
    </recommendedName>
</protein>
<evidence type="ECO:0008006" key="4">
    <source>
        <dbReference type="Google" id="ProtNLM"/>
    </source>
</evidence>
<evidence type="ECO:0000313" key="2">
    <source>
        <dbReference type="EMBL" id="AKU96017.1"/>
    </source>
</evidence>
<accession>A0A0K1PR69</accession>
<dbReference type="KEGG" id="llu:AKJ09_02681"/>
<dbReference type="Proteomes" id="UP000064967">
    <property type="component" value="Chromosome"/>
</dbReference>
<reference evidence="2 3" key="1">
    <citation type="submission" date="2015-08" db="EMBL/GenBank/DDBJ databases">
        <authorList>
            <person name="Babu N.S."/>
            <person name="Beckwith C.J."/>
            <person name="Beseler K.G."/>
            <person name="Brison A."/>
            <person name="Carone J.V."/>
            <person name="Caskin T.P."/>
            <person name="Diamond M."/>
            <person name="Durham M.E."/>
            <person name="Foxe J.M."/>
            <person name="Go M."/>
            <person name="Henderson B.A."/>
            <person name="Jones I.B."/>
            <person name="McGettigan J.A."/>
            <person name="Micheletti S.J."/>
            <person name="Nasrallah M.E."/>
            <person name="Ortiz D."/>
            <person name="Piller C.R."/>
            <person name="Privatt S.R."/>
            <person name="Schneider S.L."/>
            <person name="Sharp S."/>
            <person name="Smith T.C."/>
            <person name="Stanton J.D."/>
            <person name="Ullery H.E."/>
            <person name="Wilson R.J."/>
            <person name="Serrano M.G."/>
            <person name="Buck G."/>
            <person name="Lee V."/>
            <person name="Wang Y."/>
            <person name="Carvalho R."/>
            <person name="Voegtly L."/>
            <person name="Shi R."/>
            <person name="Duckworth R."/>
            <person name="Johnson A."/>
            <person name="Loviza R."/>
            <person name="Walstead R."/>
            <person name="Shah Z."/>
            <person name="Kiflezghi M."/>
            <person name="Wade K."/>
            <person name="Ball S.L."/>
            <person name="Bradley K.W."/>
            <person name="Asai D.J."/>
            <person name="Bowman C.A."/>
            <person name="Russell D.A."/>
            <person name="Pope W.H."/>
            <person name="Jacobs-Sera D."/>
            <person name="Hendrix R.W."/>
            <person name="Hatfull G.F."/>
        </authorList>
    </citation>
    <scope>NUCLEOTIDE SEQUENCE [LARGE SCALE GENOMIC DNA]</scope>
    <source>
        <strain evidence="2 3">DSM 27648</strain>
    </source>
</reference>
<feature type="region of interest" description="Disordered" evidence="1">
    <location>
        <begin position="54"/>
        <end position="94"/>
    </location>
</feature>
<evidence type="ECO:0000313" key="3">
    <source>
        <dbReference type="Proteomes" id="UP000064967"/>
    </source>
</evidence>